<dbReference type="AlphaFoldDB" id="Z9JUS6"/>
<reference evidence="2 3" key="1">
    <citation type="submission" date="2014-02" db="EMBL/GenBank/DDBJ databases">
        <title>Genome sequence of Brachybacterium phenoliresistens strain W13A50.</title>
        <authorList>
            <person name="Wang X."/>
        </authorList>
    </citation>
    <scope>NUCLEOTIDE SEQUENCE [LARGE SCALE GENOMIC DNA]</scope>
    <source>
        <strain evidence="2 3">W13A50</strain>
    </source>
</reference>
<gene>
    <name evidence="2" type="ORF">BF93_10780</name>
</gene>
<accession>Z9JUS6</accession>
<evidence type="ECO:0000256" key="1">
    <source>
        <dbReference type="SAM" id="Phobius"/>
    </source>
</evidence>
<dbReference type="Pfam" id="PF14155">
    <property type="entry name" value="DUF4307"/>
    <property type="match status" value="1"/>
</dbReference>
<dbReference type="eggNOG" id="ENOG5033B4I">
    <property type="taxonomic scope" value="Bacteria"/>
</dbReference>
<dbReference type="Proteomes" id="UP000023067">
    <property type="component" value="Unassembled WGS sequence"/>
</dbReference>
<name>Z9JUS6_9MICO</name>
<dbReference type="STRING" id="396014.BF93_10780"/>
<organism evidence="2 3">
    <name type="scientific">Brachybacterium phenoliresistens</name>
    <dbReference type="NCBI Taxonomy" id="396014"/>
    <lineage>
        <taxon>Bacteria</taxon>
        <taxon>Bacillati</taxon>
        <taxon>Actinomycetota</taxon>
        <taxon>Actinomycetes</taxon>
        <taxon>Micrococcales</taxon>
        <taxon>Dermabacteraceae</taxon>
        <taxon>Brachybacterium</taxon>
    </lineage>
</organism>
<evidence type="ECO:0000313" key="2">
    <source>
        <dbReference type="EMBL" id="EWS82125.1"/>
    </source>
</evidence>
<evidence type="ECO:0008006" key="4">
    <source>
        <dbReference type="Google" id="ProtNLM"/>
    </source>
</evidence>
<evidence type="ECO:0000313" key="3">
    <source>
        <dbReference type="Proteomes" id="UP000023067"/>
    </source>
</evidence>
<keyword evidence="1" id="KW-0812">Transmembrane</keyword>
<keyword evidence="1" id="KW-0472">Membrane</keyword>
<dbReference type="PATRIC" id="fig|396014.3.peg.668"/>
<dbReference type="InterPro" id="IPR025443">
    <property type="entry name" value="DUF4307"/>
</dbReference>
<dbReference type="HOGENOM" id="CLU_121878_0_0_11"/>
<protein>
    <recommendedName>
        <fullName evidence="4">DUF4307 domain-containing protein</fullName>
    </recommendedName>
</protein>
<dbReference type="OrthoDB" id="4793644at2"/>
<proteinExistence type="predicted"/>
<dbReference type="RefSeq" id="WP_038370668.1">
    <property type="nucleotide sequence ID" value="NZ_KK069989.1"/>
</dbReference>
<sequence length="130" mass="13952">MNEVPEHLRARYGGPVVPPRTARILLIAAIVVFGAVVVFLGLRFADQPVRVETVSYDHLDAEHTQVTFIVTKDPGTRATCTVQATNAGRAQVGFVEVEIPASDARRTSHTVEIATQGDAVSAEVLGCEEV</sequence>
<keyword evidence="1" id="KW-1133">Transmembrane helix</keyword>
<comment type="caution">
    <text evidence="2">The sequence shown here is derived from an EMBL/GenBank/DDBJ whole genome shotgun (WGS) entry which is preliminary data.</text>
</comment>
<feature type="transmembrane region" description="Helical" evidence="1">
    <location>
        <begin position="20"/>
        <end position="42"/>
    </location>
</feature>
<keyword evidence="3" id="KW-1185">Reference proteome</keyword>
<dbReference type="EMBL" id="JDYK01000003">
    <property type="protein sequence ID" value="EWS82125.1"/>
    <property type="molecule type" value="Genomic_DNA"/>
</dbReference>